<name>A0A366KMQ2_9SPHI</name>
<dbReference type="PROSITE" id="PS51257">
    <property type="entry name" value="PROKAR_LIPOPROTEIN"/>
    <property type="match status" value="1"/>
</dbReference>
<protein>
    <submittedName>
        <fullName evidence="2">Uncharacterized protein</fullName>
    </submittedName>
</protein>
<proteinExistence type="predicted"/>
<evidence type="ECO:0000313" key="3">
    <source>
        <dbReference type="Proteomes" id="UP000252081"/>
    </source>
</evidence>
<organism evidence="2 3">
    <name type="scientific">Pedobacter miscanthi</name>
    <dbReference type="NCBI Taxonomy" id="2259170"/>
    <lineage>
        <taxon>Bacteria</taxon>
        <taxon>Pseudomonadati</taxon>
        <taxon>Bacteroidota</taxon>
        <taxon>Sphingobacteriia</taxon>
        <taxon>Sphingobacteriales</taxon>
        <taxon>Sphingobacteriaceae</taxon>
        <taxon>Pedobacter</taxon>
    </lineage>
</organism>
<sequence length="129" mass="14270">MKNILYSLTLAIVLSGCIANATYQVLKGKLDVPKKQSYQITYRAAFGDGLSANIIYTDENGGDVELKKINGIWEKQVVLKSGTRVQFQALAKAGAKSRAEYKILVDGKEVSGYILSGKRLNYVYKFELP</sequence>
<feature type="chain" id="PRO_5016586248" evidence="1">
    <location>
        <begin position="22"/>
        <end position="129"/>
    </location>
</feature>
<dbReference type="RefSeq" id="WP_113951773.1">
    <property type="nucleotide sequence ID" value="NZ_QNQU01000034.1"/>
</dbReference>
<dbReference type="AlphaFoldDB" id="A0A366KMQ2"/>
<accession>A0A366KMQ2</accession>
<dbReference type="OrthoDB" id="799762at2"/>
<dbReference type="EMBL" id="QNQU01000034">
    <property type="protein sequence ID" value="RBQ02553.1"/>
    <property type="molecule type" value="Genomic_DNA"/>
</dbReference>
<evidence type="ECO:0000256" key="1">
    <source>
        <dbReference type="SAM" id="SignalP"/>
    </source>
</evidence>
<comment type="caution">
    <text evidence="2">The sequence shown here is derived from an EMBL/GenBank/DDBJ whole genome shotgun (WGS) entry which is preliminary data.</text>
</comment>
<keyword evidence="3" id="KW-1185">Reference proteome</keyword>
<keyword evidence="1" id="KW-0732">Signal</keyword>
<gene>
    <name evidence="2" type="ORF">DRW42_25845</name>
</gene>
<dbReference type="Proteomes" id="UP000252081">
    <property type="component" value="Unassembled WGS sequence"/>
</dbReference>
<evidence type="ECO:0000313" key="2">
    <source>
        <dbReference type="EMBL" id="RBQ02553.1"/>
    </source>
</evidence>
<reference evidence="2 3" key="1">
    <citation type="submission" date="2018-07" db="EMBL/GenBank/DDBJ databases">
        <title>A draft genome of a endophytic bacteria, a new species of Pedobacter.</title>
        <authorList>
            <person name="Zhang Z.D."/>
            <person name="Chen Z.J."/>
        </authorList>
    </citation>
    <scope>NUCLEOTIDE SEQUENCE [LARGE SCALE GENOMIC DNA]</scope>
    <source>
        <strain evidence="2 3">RS10</strain>
    </source>
</reference>
<feature type="signal peptide" evidence="1">
    <location>
        <begin position="1"/>
        <end position="21"/>
    </location>
</feature>